<feature type="coiled-coil region" evidence="1">
    <location>
        <begin position="57"/>
        <end position="91"/>
    </location>
</feature>
<dbReference type="EMBL" id="JASAOG010000011">
    <property type="protein sequence ID" value="KAK0066162.1"/>
    <property type="molecule type" value="Genomic_DNA"/>
</dbReference>
<dbReference type="AlphaFoldDB" id="A0AAD8C461"/>
<comment type="caution">
    <text evidence="2">The sequence shown here is derived from an EMBL/GenBank/DDBJ whole genome shotgun (WGS) entry which is preliminary data.</text>
</comment>
<keyword evidence="3" id="KW-1185">Reference proteome</keyword>
<reference evidence="2" key="2">
    <citation type="submission" date="2023-04" db="EMBL/GenBank/DDBJ databases">
        <authorList>
            <person name="Bu L."/>
            <person name="Lu L."/>
            <person name="Laidemitt M.R."/>
            <person name="Zhang S.M."/>
            <person name="Mutuku M."/>
            <person name="Mkoji G."/>
            <person name="Steinauer M."/>
            <person name="Loker E.S."/>
        </authorList>
    </citation>
    <scope>NUCLEOTIDE SEQUENCE</scope>
    <source>
        <strain evidence="2">KasaAsao</strain>
        <tissue evidence="2">Whole Snail</tissue>
    </source>
</reference>
<keyword evidence="1" id="KW-0175">Coiled coil</keyword>
<reference evidence="2" key="1">
    <citation type="journal article" date="2023" name="PLoS Negl. Trop. Dis.">
        <title>A genome sequence for Biomphalaria pfeifferi, the major vector snail for the human-infecting parasite Schistosoma mansoni.</title>
        <authorList>
            <person name="Bu L."/>
            <person name="Lu L."/>
            <person name="Laidemitt M.R."/>
            <person name="Zhang S.M."/>
            <person name="Mutuku M."/>
            <person name="Mkoji G."/>
            <person name="Steinauer M."/>
            <person name="Loker E.S."/>
        </authorList>
    </citation>
    <scope>NUCLEOTIDE SEQUENCE</scope>
    <source>
        <strain evidence="2">KasaAsao</strain>
    </source>
</reference>
<gene>
    <name evidence="2" type="ORF">Bpfe_004283</name>
</gene>
<protein>
    <submittedName>
        <fullName evidence="2">Girdin-like isoform X1</fullName>
    </submittedName>
</protein>
<organism evidence="2 3">
    <name type="scientific">Biomphalaria pfeifferi</name>
    <name type="common">Bloodfluke planorb</name>
    <name type="synonym">Freshwater snail</name>
    <dbReference type="NCBI Taxonomy" id="112525"/>
    <lineage>
        <taxon>Eukaryota</taxon>
        <taxon>Metazoa</taxon>
        <taxon>Spiralia</taxon>
        <taxon>Lophotrochozoa</taxon>
        <taxon>Mollusca</taxon>
        <taxon>Gastropoda</taxon>
        <taxon>Heterobranchia</taxon>
        <taxon>Euthyneura</taxon>
        <taxon>Panpulmonata</taxon>
        <taxon>Hygrophila</taxon>
        <taxon>Lymnaeoidea</taxon>
        <taxon>Planorbidae</taxon>
        <taxon>Biomphalaria</taxon>
    </lineage>
</organism>
<accession>A0AAD8C461</accession>
<evidence type="ECO:0000313" key="3">
    <source>
        <dbReference type="Proteomes" id="UP001233172"/>
    </source>
</evidence>
<name>A0AAD8C461_BIOPF</name>
<sequence length="120" mass="13905">EEENTKFRASQEDLESQFSRLTLEYEEKIKTVQLDLFQANMKKGCKDYVEKKLQDALSDAQLQNYRASKTIQELNDKIKSMEKAVDTFNLHLANAGKLQGKWQNTLMKAEKSIGRLESKD</sequence>
<feature type="non-terminal residue" evidence="2">
    <location>
        <position position="120"/>
    </location>
</feature>
<evidence type="ECO:0000256" key="1">
    <source>
        <dbReference type="SAM" id="Coils"/>
    </source>
</evidence>
<evidence type="ECO:0000313" key="2">
    <source>
        <dbReference type="EMBL" id="KAK0066162.1"/>
    </source>
</evidence>
<proteinExistence type="predicted"/>
<dbReference type="Proteomes" id="UP001233172">
    <property type="component" value="Unassembled WGS sequence"/>
</dbReference>